<dbReference type="PANTHER" id="PTHR31776">
    <property type="entry name" value="ALPHA-L-ARABINOFURANOSIDASE 1"/>
    <property type="match status" value="1"/>
</dbReference>
<accession>A0ABQ3CE33</accession>
<proteinExistence type="predicted"/>
<comment type="caution">
    <text evidence="4">The sequence shown here is derived from an EMBL/GenBank/DDBJ whole genome shotgun (WGS) entry which is preliminary data.</text>
</comment>
<evidence type="ECO:0000259" key="3">
    <source>
        <dbReference type="Pfam" id="PF11706"/>
    </source>
</evidence>
<evidence type="ECO:0000313" key="5">
    <source>
        <dbReference type="Proteomes" id="UP000653644"/>
    </source>
</evidence>
<dbReference type="InterPro" id="IPR023286">
    <property type="entry name" value="ABATE_dom_sf"/>
</dbReference>
<dbReference type="InterPro" id="IPR021005">
    <property type="entry name" value="Znf_CGNR"/>
</dbReference>
<feature type="signal peptide" evidence="2">
    <location>
        <begin position="1"/>
        <end position="29"/>
    </location>
</feature>
<keyword evidence="5" id="KW-1185">Reference proteome</keyword>
<feature type="compositionally biased region" description="Low complexity" evidence="1">
    <location>
        <begin position="305"/>
        <end position="317"/>
    </location>
</feature>
<feature type="region of interest" description="Disordered" evidence="1">
    <location>
        <begin position="139"/>
        <end position="160"/>
    </location>
</feature>
<keyword evidence="2" id="KW-0732">Signal</keyword>
<dbReference type="InterPro" id="IPR051563">
    <property type="entry name" value="Glycosyl_Hydrolase_51"/>
</dbReference>
<reference evidence="5" key="1">
    <citation type="journal article" date="2019" name="Int. J. Syst. Evol. Microbiol.">
        <title>The Global Catalogue of Microorganisms (GCM) 10K type strain sequencing project: providing services to taxonomists for standard genome sequencing and annotation.</title>
        <authorList>
            <consortium name="The Broad Institute Genomics Platform"/>
            <consortium name="The Broad Institute Genome Sequencing Center for Infectious Disease"/>
            <person name="Wu L."/>
            <person name="Ma J."/>
        </authorList>
    </citation>
    <scope>NUCLEOTIDE SEQUENCE [LARGE SCALE GENOMIC DNA]</scope>
    <source>
        <strain evidence="5">JCM 4733</strain>
    </source>
</reference>
<organism evidence="4 5">
    <name type="scientific">Streptomyces canarius</name>
    <dbReference type="NCBI Taxonomy" id="285453"/>
    <lineage>
        <taxon>Bacteria</taxon>
        <taxon>Bacillati</taxon>
        <taxon>Actinomycetota</taxon>
        <taxon>Actinomycetes</taxon>
        <taxon>Kitasatosporales</taxon>
        <taxon>Streptomycetaceae</taxon>
        <taxon>Streptomyces</taxon>
    </lineage>
</organism>
<dbReference type="PANTHER" id="PTHR31776:SF26">
    <property type="entry name" value="SECRETED ARABINOSIDASE"/>
    <property type="match status" value="1"/>
</dbReference>
<protein>
    <recommendedName>
        <fullName evidence="3">Zinc finger CGNR domain-containing protein</fullName>
    </recommendedName>
</protein>
<dbReference type="EMBL" id="BMVN01000002">
    <property type="protein sequence ID" value="GHA05374.1"/>
    <property type="molecule type" value="Genomic_DNA"/>
</dbReference>
<feature type="region of interest" description="Disordered" evidence="1">
    <location>
        <begin position="305"/>
        <end position="324"/>
    </location>
</feature>
<feature type="domain" description="Zinc finger CGNR" evidence="3">
    <location>
        <begin position="278"/>
        <end position="306"/>
    </location>
</feature>
<name>A0ABQ3CE33_9ACTN</name>
<gene>
    <name evidence="4" type="ORF">GCM10010345_07240</name>
</gene>
<sequence length="336" mass="36142">MSRTARWRLGLGTRAVLLATAALPAPAHAEDVTDYTVTVDPSATGPTIDKTMYGVFFEDINRAADGGLYAELVQNRSFEYSTDDNKAYTPLTAWTVSGTARVADDSGRLNERNRSYLEGGDAPLVEQLADVVRVDAADRPGDGRAAVGEAGGTDHPDPGHLGEQLQGAGGERVLVRRHLGHAQPLQVLHRRREPHRLRVHRHTRLEALRRRQEGGAVHLHDLDHATLAAAPATPRLARTADGPRRADVPDSGNPAAAALSQLAEDATGLLTGADADLLTECAAQGCAGWFLRSHGARRWCTTRCGTGSGRPGPTRPARPVHPENTYRKANVFRQDV</sequence>
<feature type="chain" id="PRO_5047051189" description="Zinc finger CGNR domain-containing protein" evidence="2">
    <location>
        <begin position="30"/>
        <end position="336"/>
    </location>
</feature>
<feature type="region of interest" description="Disordered" evidence="1">
    <location>
        <begin position="234"/>
        <end position="254"/>
    </location>
</feature>
<dbReference type="SUPFAM" id="SSF160904">
    <property type="entry name" value="Jann2411-like"/>
    <property type="match status" value="1"/>
</dbReference>
<evidence type="ECO:0000256" key="1">
    <source>
        <dbReference type="SAM" id="MobiDB-lite"/>
    </source>
</evidence>
<evidence type="ECO:0000313" key="4">
    <source>
        <dbReference type="EMBL" id="GHA05374.1"/>
    </source>
</evidence>
<evidence type="ECO:0000256" key="2">
    <source>
        <dbReference type="SAM" id="SignalP"/>
    </source>
</evidence>
<dbReference type="Pfam" id="PF11706">
    <property type="entry name" value="zf-CGNR"/>
    <property type="match status" value="1"/>
</dbReference>
<dbReference type="Proteomes" id="UP000653644">
    <property type="component" value="Unassembled WGS sequence"/>
</dbReference>
<dbReference type="Gene3D" id="1.10.3300.10">
    <property type="entry name" value="Jann2411-like domain"/>
    <property type="match status" value="1"/>
</dbReference>